<proteinExistence type="predicted"/>
<evidence type="ECO:0000256" key="1">
    <source>
        <dbReference type="ARBA" id="ARBA00022801"/>
    </source>
</evidence>
<dbReference type="NCBIfam" id="TIGR03314">
    <property type="entry name" value="Se_ssnA"/>
    <property type="match status" value="1"/>
</dbReference>
<keyword evidence="1 3" id="KW-0378">Hydrolase</keyword>
<dbReference type="InterPro" id="IPR017700">
    <property type="entry name" value="Aminohydrolase_SsnA"/>
</dbReference>
<dbReference type="Gene3D" id="3.20.20.140">
    <property type="entry name" value="Metal-dependent hydrolases"/>
    <property type="match status" value="1"/>
</dbReference>
<dbReference type="Gene3D" id="2.30.40.10">
    <property type="entry name" value="Urease, subunit C, domain 1"/>
    <property type="match status" value="1"/>
</dbReference>
<evidence type="ECO:0000259" key="2">
    <source>
        <dbReference type="Pfam" id="PF01979"/>
    </source>
</evidence>
<evidence type="ECO:0000313" key="3">
    <source>
        <dbReference type="EMBL" id="KUK46574.1"/>
    </source>
</evidence>
<dbReference type="NCBIfam" id="NF005540">
    <property type="entry name" value="PRK07203.1"/>
    <property type="match status" value="1"/>
</dbReference>
<dbReference type="PANTHER" id="PTHR43794:SF11">
    <property type="entry name" value="AMIDOHYDROLASE-RELATED DOMAIN-CONTAINING PROTEIN"/>
    <property type="match status" value="1"/>
</dbReference>
<dbReference type="PATRIC" id="fig|167964.4.peg.1184"/>
<protein>
    <submittedName>
        <fullName evidence="3">Putative hydrolase</fullName>
    </submittedName>
</protein>
<feature type="domain" description="Amidohydrolase-related" evidence="2">
    <location>
        <begin position="55"/>
        <end position="412"/>
    </location>
</feature>
<reference evidence="3 4" key="1">
    <citation type="journal article" date="2015" name="MBio">
        <title>Genome-Resolved Metagenomic Analysis Reveals Roles for Candidate Phyla and Other Microbial Community Members in Biogeochemical Transformations in Oil Reservoirs.</title>
        <authorList>
            <person name="Hu P."/>
            <person name="Tom L."/>
            <person name="Singh A."/>
            <person name="Thomas B.C."/>
            <person name="Baker B.J."/>
            <person name="Piceno Y.M."/>
            <person name="Andersen G.L."/>
            <person name="Banfield J.F."/>
        </authorList>
    </citation>
    <scope>NUCLEOTIDE SEQUENCE [LARGE SCALE GENOMIC DNA]</scope>
    <source>
        <strain evidence="3">46_16</strain>
    </source>
</reference>
<dbReference type="GO" id="GO:0016810">
    <property type="term" value="F:hydrolase activity, acting on carbon-nitrogen (but not peptide) bonds"/>
    <property type="evidence" value="ECO:0007669"/>
    <property type="project" value="InterPro"/>
</dbReference>
<comment type="caution">
    <text evidence="3">The sequence shown here is derived from an EMBL/GenBank/DDBJ whole genome shotgun (WGS) entry which is preliminary data.</text>
</comment>
<dbReference type="InterPro" id="IPR032466">
    <property type="entry name" value="Metal_Hydrolase"/>
</dbReference>
<dbReference type="Pfam" id="PF01979">
    <property type="entry name" value="Amidohydro_1"/>
    <property type="match status" value="1"/>
</dbReference>
<dbReference type="PANTHER" id="PTHR43794">
    <property type="entry name" value="AMINOHYDROLASE SSNA-RELATED"/>
    <property type="match status" value="1"/>
</dbReference>
<name>A0A101FY81_9CHLR</name>
<gene>
    <name evidence="3" type="ORF">XD73_0543</name>
</gene>
<dbReference type="Proteomes" id="UP000064249">
    <property type="component" value="Unassembled WGS sequence"/>
</dbReference>
<dbReference type="InterPro" id="IPR006680">
    <property type="entry name" value="Amidohydro-rel"/>
</dbReference>
<dbReference type="AlphaFoldDB" id="A0A101FY81"/>
<dbReference type="SUPFAM" id="SSF51556">
    <property type="entry name" value="Metallo-dependent hydrolases"/>
    <property type="match status" value="1"/>
</dbReference>
<evidence type="ECO:0000313" key="4">
    <source>
        <dbReference type="Proteomes" id="UP000064249"/>
    </source>
</evidence>
<organism evidence="3 4">
    <name type="scientific">Anaerolinea thermophila</name>
    <dbReference type="NCBI Taxonomy" id="167964"/>
    <lineage>
        <taxon>Bacteria</taxon>
        <taxon>Bacillati</taxon>
        <taxon>Chloroflexota</taxon>
        <taxon>Anaerolineae</taxon>
        <taxon>Anaerolineales</taxon>
        <taxon>Anaerolineaceae</taxon>
        <taxon>Anaerolinea</taxon>
    </lineage>
</organism>
<accession>A0A101FY81</accession>
<dbReference type="EMBL" id="LGFU01000019">
    <property type="protein sequence ID" value="KUK46574.1"/>
    <property type="molecule type" value="Genomic_DNA"/>
</dbReference>
<sequence>MIIKNAKIITCETPNQIIENGIIYIQEDTITNIGSGTLDKEMHLNEEIIDAKGQIVMPGSICAHTHFYGAYSRGMEIPGKPAADFPEILDKLWWKLDKALDHDAVYYSALVCMLDAIKHGTTTLIDHHASPNAIDGSLDDVAQAALESGLRVSTCYEVTDRDGKERAKAGIEENLRFIRRFQAGDLPQRIFPTFGLHASLTCEDDTLEECASKLPEGFGFHIHVAEHQVDEFDSLYRSGMRTIERLNAFHILNPYTIIVHAVHIDANEMVLIRENESWVSHQPRSNMNNAVGLPQIESMLNLGIPVCLGNDGFSNTMWDEWKAAYLAHKLWHKDPRRMGADRIASMAWQNNAALVKKLSGMDVGVVKPGAKADLIFVDYDSFTPMNTGNLPWHVVFGFQDSMITTTIVDGKVLMQDREILSLDEEKIMNEALALAPKVWERYNQYFS</sequence>
<dbReference type="SUPFAM" id="SSF51338">
    <property type="entry name" value="Composite domain of metallo-dependent hydrolases"/>
    <property type="match status" value="1"/>
</dbReference>
<dbReference type="InterPro" id="IPR050287">
    <property type="entry name" value="MTA/SAH_deaminase"/>
</dbReference>
<dbReference type="InterPro" id="IPR011059">
    <property type="entry name" value="Metal-dep_hydrolase_composite"/>
</dbReference>